<dbReference type="InterPro" id="IPR003142">
    <property type="entry name" value="BPL_C"/>
</dbReference>
<keyword evidence="1 5" id="KW-0436">Ligase</keyword>
<gene>
    <name evidence="5" type="ORF">AK37_00932</name>
</gene>
<dbReference type="CDD" id="cd16442">
    <property type="entry name" value="BPL"/>
    <property type="match status" value="1"/>
</dbReference>
<organism evidence="5 6">
    <name type="scientific">Rhodococcus pyridinivorans AK37</name>
    <dbReference type="NCBI Taxonomy" id="1114960"/>
    <lineage>
        <taxon>Bacteria</taxon>
        <taxon>Bacillati</taxon>
        <taxon>Actinomycetota</taxon>
        <taxon>Actinomycetes</taxon>
        <taxon>Mycobacteriales</taxon>
        <taxon>Nocardiaceae</taxon>
        <taxon>Rhodococcus</taxon>
    </lineage>
</organism>
<dbReference type="PATRIC" id="fig|1114960.4.peg.174"/>
<dbReference type="GO" id="GO:0004077">
    <property type="term" value="F:biotin--[biotin carboxyl-carrier protein] ligase activity"/>
    <property type="evidence" value="ECO:0007669"/>
    <property type="project" value="UniProtKB-EC"/>
</dbReference>
<dbReference type="NCBIfam" id="TIGR00121">
    <property type="entry name" value="birA_ligase"/>
    <property type="match status" value="1"/>
</dbReference>
<evidence type="ECO:0000256" key="1">
    <source>
        <dbReference type="ARBA" id="ARBA00022598"/>
    </source>
</evidence>
<name>H0JKT5_9NOCA</name>
<dbReference type="PANTHER" id="PTHR12835:SF5">
    <property type="entry name" value="BIOTIN--PROTEIN LIGASE"/>
    <property type="match status" value="1"/>
</dbReference>
<reference evidence="5 6" key="1">
    <citation type="submission" date="2011-12" db="EMBL/GenBank/DDBJ databases">
        <authorList>
            <person name="Kriszt B."/>
            <person name="Tancsics A."/>
            <person name="Cserhati M."/>
            <person name="Toth A."/>
            <person name="Nagy I."/>
            <person name="Horvath B."/>
            <person name="Tamura T."/>
            <person name="Kukolya J."/>
            <person name="Szoboszlay S."/>
        </authorList>
    </citation>
    <scope>NUCLEOTIDE SEQUENCE [LARGE SCALE GENOMIC DNA]</scope>
    <source>
        <strain evidence="5 6">AK37</strain>
    </source>
</reference>
<dbReference type="EC" id="6.3.4.15" evidence="3"/>
<dbReference type="InterPro" id="IPR004143">
    <property type="entry name" value="BPL_LPL_catalytic"/>
</dbReference>
<dbReference type="PANTHER" id="PTHR12835">
    <property type="entry name" value="BIOTIN PROTEIN LIGASE"/>
    <property type="match status" value="1"/>
</dbReference>
<evidence type="ECO:0000313" key="5">
    <source>
        <dbReference type="EMBL" id="EHK86270.1"/>
    </source>
</evidence>
<dbReference type="Pfam" id="PF03099">
    <property type="entry name" value="BPL_LplA_LipB"/>
    <property type="match status" value="1"/>
</dbReference>
<protein>
    <recommendedName>
        <fullName evidence="3">biotin--[biotin carboxyl-carrier protein] ligase</fullName>
        <ecNumber evidence="3">6.3.4.15</ecNumber>
    </recommendedName>
</protein>
<dbReference type="Pfam" id="PF02237">
    <property type="entry name" value="BPL_C"/>
    <property type="match status" value="1"/>
</dbReference>
<dbReference type="EMBL" id="AHBW01000026">
    <property type="protein sequence ID" value="EHK86270.1"/>
    <property type="molecule type" value="Genomic_DNA"/>
</dbReference>
<dbReference type="InterPro" id="IPR045864">
    <property type="entry name" value="aa-tRNA-synth_II/BPL/LPL"/>
</dbReference>
<proteinExistence type="predicted"/>
<dbReference type="InterPro" id="IPR004408">
    <property type="entry name" value="Biotin_CoA_COase_ligase"/>
</dbReference>
<accession>H0JKT5</accession>
<dbReference type="Proteomes" id="UP000005064">
    <property type="component" value="Unassembled WGS sequence"/>
</dbReference>
<dbReference type="GO" id="GO:0005737">
    <property type="term" value="C:cytoplasm"/>
    <property type="evidence" value="ECO:0007669"/>
    <property type="project" value="TreeGrafter"/>
</dbReference>
<evidence type="ECO:0000313" key="6">
    <source>
        <dbReference type="Proteomes" id="UP000005064"/>
    </source>
</evidence>
<dbReference type="AlphaFoldDB" id="H0JKT5"/>
<sequence length="283" mass="29967">MYMASDRPTTDLLALRTPLDEAALRDALVGVEREGFYTRLDVVADTASTNADLLAVAATGDDRRVLLAEFQHGGRGRHSRTWNGVPGAQVIVSVLLRLPECPLQNLGWLPLLCGIAAVDAVRSVTGVAAQLKWPNDVLVDGRKLAGILVEVAATSPVPTVVAGIGINATLGRDELPVPTATSLLLEDATELDRTPLAQALLAGFGERIRAWARAGWDTTELAAAYRERCGTVGQRVRAILPGDTELHGVATDVDDQGRIVIRPDGGEESVAVAAGDITHLRPV</sequence>
<keyword evidence="2" id="KW-0092">Biotin</keyword>
<dbReference type="Gene3D" id="2.30.30.100">
    <property type="match status" value="1"/>
</dbReference>
<comment type="caution">
    <text evidence="5">The sequence shown here is derived from an EMBL/GenBank/DDBJ whole genome shotgun (WGS) entry which is preliminary data.</text>
</comment>
<evidence type="ECO:0000256" key="3">
    <source>
        <dbReference type="ARBA" id="ARBA00024227"/>
    </source>
</evidence>
<evidence type="ECO:0000259" key="4">
    <source>
        <dbReference type="PROSITE" id="PS51733"/>
    </source>
</evidence>
<evidence type="ECO:0000256" key="2">
    <source>
        <dbReference type="ARBA" id="ARBA00023267"/>
    </source>
</evidence>
<dbReference type="SUPFAM" id="SSF55681">
    <property type="entry name" value="Class II aaRS and biotin synthetases"/>
    <property type="match status" value="1"/>
</dbReference>
<dbReference type="Gene3D" id="3.30.930.10">
    <property type="entry name" value="Bira Bifunctional Protein, Domain 2"/>
    <property type="match status" value="1"/>
</dbReference>
<feature type="domain" description="BPL/LPL catalytic" evidence="4">
    <location>
        <begin position="30"/>
        <end position="212"/>
    </location>
</feature>
<dbReference type="PROSITE" id="PS51733">
    <property type="entry name" value="BPL_LPL_CATALYTIC"/>
    <property type="match status" value="1"/>
</dbReference>